<comment type="caution">
    <text evidence="2">The sequence shown here is derived from an EMBL/GenBank/DDBJ whole genome shotgun (WGS) entry which is preliminary data.</text>
</comment>
<protein>
    <submittedName>
        <fullName evidence="2">Uncharacterized protein</fullName>
    </submittedName>
</protein>
<organism evidence="2 3">
    <name type="scientific">Trichloromonas acetexigens</name>
    <dbReference type="NCBI Taxonomy" id="38815"/>
    <lineage>
        <taxon>Bacteria</taxon>
        <taxon>Pseudomonadati</taxon>
        <taxon>Thermodesulfobacteriota</taxon>
        <taxon>Desulfuromonadia</taxon>
        <taxon>Desulfuromonadales</taxon>
        <taxon>Trichloromonadaceae</taxon>
        <taxon>Trichloromonas</taxon>
    </lineage>
</organism>
<feature type="compositionally biased region" description="Basic and acidic residues" evidence="1">
    <location>
        <begin position="107"/>
        <end position="126"/>
    </location>
</feature>
<dbReference type="Proteomes" id="UP000317155">
    <property type="component" value="Unassembled WGS sequence"/>
</dbReference>
<gene>
    <name evidence="2" type="ORF">FL622_02290</name>
</gene>
<accession>A0A550JLF2</accession>
<dbReference type="AlphaFoldDB" id="A0A550JLF2"/>
<evidence type="ECO:0000313" key="3">
    <source>
        <dbReference type="Proteomes" id="UP000317155"/>
    </source>
</evidence>
<name>A0A550JLF2_9BACT</name>
<dbReference type="EMBL" id="VJVV01000001">
    <property type="protein sequence ID" value="TRO84030.1"/>
    <property type="molecule type" value="Genomic_DNA"/>
</dbReference>
<sequence>MVWLNVSDNNGNALYFVTDRIERLSGMRTEGFTVSGILGDGGYEGEVIVEVGENPQVTFVDAWLARGDFSRFVASIDRERVSAALTEVAAGLTGELSSQGITTPRSGRGERSARIAEERTPWRAVA</sequence>
<dbReference type="RefSeq" id="WP_092053114.1">
    <property type="nucleotide sequence ID" value="NZ_FOJJ01000001.1"/>
</dbReference>
<feature type="region of interest" description="Disordered" evidence="1">
    <location>
        <begin position="96"/>
        <end position="126"/>
    </location>
</feature>
<evidence type="ECO:0000256" key="1">
    <source>
        <dbReference type="SAM" id="MobiDB-lite"/>
    </source>
</evidence>
<reference evidence="2 3" key="1">
    <citation type="submission" date="2019-07" db="EMBL/GenBank/DDBJ databases">
        <title>Insights of Desulfuromonas acetexigens electromicrobiology.</title>
        <authorList>
            <person name="Katuri K."/>
            <person name="Sapireddy V."/>
            <person name="Shaw D.R."/>
            <person name="Saikaly P."/>
        </authorList>
    </citation>
    <scope>NUCLEOTIDE SEQUENCE [LARGE SCALE GENOMIC DNA]</scope>
    <source>
        <strain evidence="2 3">2873</strain>
    </source>
</reference>
<feature type="compositionally biased region" description="Polar residues" evidence="1">
    <location>
        <begin position="96"/>
        <end position="105"/>
    </location>
</feature>
<proteinExistence type="predicted"/>
<keyword evidence="3" id="KW-1185">Reference proteome</keyword>
<evidence type="ECO:0000313" key="2">
    <source>
        <dbReference type="EMBL" id="TRO84030.1"/>
    </source>
</evidence>